<evidence type="ECO:0000256" key="2">
    <source>
        <dbReference type="ARBA" id="ARBA00022448"/>
    </source>
</evidence>
<keyword evidence="2" id="KW-0813">Transport</keyword>
<accession>A0A4P7QDQ9</accession>
<keyword evidence="3 6" id="KW-0812">Transmembrane</keyword>
<feature type="transmembrane region" description="Helical" evidence="6">
    <location>
        <begin position="135"/>
        <end position="156"/>
    </location>
</feature>
<dbReference type="GO" id="GO:0022857">
    <property type="term" value="F:transmembrane transporter activity"/>
    <property type="evidence" value="ECO:0007669"/>
    <property type="project" value="InterPro"/>
</dbReference>
<feature type="transmembrane region" description="Helical" evidence="6">
    <location>
        <begin position="273"/>
        <end position="292"/>
    </location>
</feature>
<protein>
    <submittedName>
        <fullName evidence="8">Antiseptic resistance protein</fullName>
    </submittedName>
</protein>
<feature type="transmembrane region" description="Helical" evidence="6">
    <location>
        <begin position="396"/>
        <end position="418"/>
    </location>
</feature>
<evidence type="ECO:0000256" key="5">
    <source>
        <dbReference type="ARBA" id="ARBA00023136"/>
    </source>
</evidence>
<feature type="transmembrane region" description="Helical" evidence="6">
    <location>
        <begin position="424"/>
        <end position="445"/>
    </location>
</feature>
<feature type="transmembrane region" description="Helical" evidence="6">
    <location>
        <begin position="168"/>
        <end position="188"/>
    </location>
</feature>
<dbReference type="PANTHER" id="PTHR42718">
    <property type="entry name" value="MAJOR FACILITATOR SUPERFAMILY MULTIDRUG TRANSPORTER MFSC"/>
    <property type="match status" value="1"/>
</dbReference>
<proteinExistence type="predicted"/>
<dbReference type="PROSITE" id="PS50850">
    <property type="entry name" value="MFS"/>
    <property type="match status" value="1"/>
</dbReference>
<feature type="transmembrane region" description="Helical" evidence="6">
    <location>
        <begin position="357"/>
        <end position="384"/>
    </location>
</feature>
<keyword evidence="9" id="KW-1185">Reference proteome</keyword>
<dbReference type="Proteomes" id="UP000296352">
    <property type="component" value="Chromosome"/>
</dbReference>
<evidence type="ECO:0000313" key="9">
    <source>
        <dbReference type="Proteomes" id="UP000296352"/>
    </source>
</evidence>
<dbReference type="InterPro" id="IPR036259">
    <property type="entry name" value="MFS_trans_sf"/>
</dbReference>
<dbReference type="SUPFAM" id="SSF103473">
    <property type="entry name" value="MFS general substrate transporter"/>
    <property type="match status" value="1"/>
</dbReference>
<dbReference type="AlphaFoldDB" id="A0A4P7QDQ9"/>
<evidence type="ECO:0000313" key="8">
    <source>
        <dbReference type="EMBL" id="QCB27410.1"/>
    </source>
</evidence>
<evidence type="ECO:0000256" key="6">
    <source>
        <dbReference type="SAM" id="Phobius"/>
    </source>
</evidence>
<keyword evidence="5 6" id="KW-0472">Membrane</keyword>
<feature type="transmembrane region" description="Helical" evidence="6">
    <location>
        <begin position="77"/>
        <end position="95"/>
    </location>
</feature>
<dbReference type="Gene3D" id="1.20.1250.20">
    <property type="entry name" value="MFS general substrate transporter like domains"/>
    <property type="match status" value="1"/>
</dbReference>
<dbReference type="InterPro" id="IPR020846">
    <property type="entry name" value="MFS_dom"/>
</dbReference>
<evidence type="ECO:0000259" key="7">
    <source>
        <dbReference type="PROSITE" id="PS50850"/>
    </source>
</evidence>
<gene>
    <name evidence="8" type="primary">qacA1</name>
    <name evidence="8" type="ORF">CENDO_00500</name>
</gene>
<dbReference type="InterPro" id="IPR011701">
    <property type="entry name" value="MFS"/>
</dbReference>
<feature type="transmembrane region" description="Helical" evidence="6">
    <location>
        <begin position="12"/>
        <end position="36"/>
    </location>
</feature>
<evidence type="ECO:0000256" key="3">
    <source>
        <dbReference type="ARBA" id="ARBA00022692"/>
    </source>
</evidence>
<reference evidence="8 9" key="1">
    <citation type="submission" date="2019-04" db="EMBL/GenBank/DDBJ databases">
        <title>Corynebacterium endometrii sp. nov., isolated from the uterus of a cow with endometritis.</title>
        <authorList>
            <person name="Ballas P."/>
            <person name="Ruckert C."/>
            <person name="Wagener K."/>
            <person name="Drillich M."/>
            <person name="Kaempfer P."/>
            <person name="Busse H.-J."/>
            <person name="Ehling-Schulz M."/>
        </authorList>
    </citation>
    <scope>NUCLEOTIDE SEQUENCE [LARGE SCALE GENOMIC DNA]</scope>
    <source>
        <strain evidence="8 9">LMM-1653</strain>
    </source>
</reference>
<comment type="subcellular location">
    <subcellularLocation>
        <location evidence="1">Cell membrane</location>
        <topology evidence="1">Multi-pass membrane protein</topology>
    </subcellularLocation>
</comment>
<feature type="transmembrane region" description="Helical" evidence="6">
    <location>
        <begin position="101"/>
        <end position="123"/>
    </location>
</feature>
<dbReference type="Gene3D" id="1.20.1720.10">
    <property type="entry name" value="Multidrug resistance protein D"/>
    <property type="match status" value="1"/>
</dbReference>
<feature type="transmembrane region" description="Helical" evidence="6">
    <location>
        <begin position="304"/>
        <end position="323"/>
    </location>
</feature>
<evidence type="ECO:0000256" key="1">
    <source>
        <dbReference type="ARBA" id="ARBA00004651"/>
    </source>
</evidence>
<dbReference type="Pfam" id="PF07690">
    <property type="entry name" value="MFS_1"/>
    <property type="match status" value="1"/>
</dbReference>
<name>A0A4P7QDQ9_9CORY</name>
<evidence type="ECO:0000256" key="4">
    <source>
        <dbReference type="ARBA" id="ARBA00022989"/>
    </source>
</evidence>
<dbReference type="PANTHER" id="PTHR42718:SF9">
    <property type="entry name" value="MAJOR FACILITATOR SUPERFAMILY MULTIDRUG TRANSPORTER MFSC"/>
    <property type="match status" value="1"/>
</dbReference>
<feature type="transmembrane region" description="Helical" evidence="6">
    <location>
        <begin position="330"/>
        <end position="351"/>
    </location>
</feature>
<organism evidence="8 9">
    <name type="scientific">Corynebacterium endometrii</name>
    <dbReference type="NCBI Taxonomy" id="2488819"/>
    <lineage>
        <taxon>Bacteria</taxon>
        <taxon>Bacillati</taxon>
        <taxon>Actinomycetota</taxon>
        <taxon>Actinomycetes</taxon>
        <taxon>Mycobacteriales</taxon>
        <taxon>Corynebacteriaceae</taxon>
        <taxon>Corynebacterium</taxon>
    </lineage>
</organism>
<sequence length="453" mass="47548">MLMEQRVSKRFAAAVLPGPALNPINTTMISVALVPISMQTGVSAATAVWLVAGLYLVSAVFMPTFGTFADIFGPRKVYVFGLIVTAVCGVIPTLFPTFAGALIARLGIGVGTSAAYPAVMVLIRDDATRHGRETPKGLLSAVSFSSLATATVGPVLGGVLVDAFGWEAIFLVNIPFALITLGLALAYLPPDSARPAASTTPRGLKDIDWLGIALFAGSMVALLLFLLDVRGGAWWLVVLGVAAGVVFVLWEKNYKDPFVDVVMVAHNGPLTRTFLRFFLTLLCMYLVTYGFVQWAQGVQGYSSSMAGFIQLPTMILGAAATIWAGKNSKLFFQLMLTAGMLLVGGVMLVLLGADSPLWWLLLAMAAFGIPHGVCSVANQAALYVQAPANAMGSASGLSRTFTNIGAMVASAVISIVFGEEPTTSGMRIIAVILLCAAGALFVLTVTDKNLKAN</sequence>
<feature type="transmembrane region" description="Helical" evidence="6">
    <location>
        <begin position="209"/>
        <end position="227"/>
    </location>
</feature>
<dbReference type="KEGG" id="cee:CENDO_00500"/>
<keyword evidence="4 6" id="KW-1133">Transmembrane helix</keyword>
<feature type="domain" description="Major facilitator superfamily (MFS) profile" evidence="7">
    <location>
        <begin position="11"/>
        <end position="450"/>
    </location>
</feature>
<feature type="transmembrane region" description="Helical" evidence="6">
    <location>
        <begin position="233"/>
        <end position="250"/>
    </location>
</feature>
<dbReference type="EMBL" id="CP039247">
    <property type="protein sequence ID" value="QCB27410.1"/>
    <property type="molecule type" value="Genomic_DNA"/>
</dbReference>
<dbReference type="GO" id="GO:0005886">
    <property type="term" value="C:plasma membrane"/>
    <property type="evidence" value="ECO:0007669"/>
    <property type="project" value="UniProtKB-SubCell"/>
</dbReference>
<feature type="transmembrane region" description="Helical" evidence="6">
    <location>
        <begin position="42"/>
        <end position="65"/>
    </location>
</feature>